<evidence type="ECO:0000313" key="3">
    <source>
        <dbReference type="EMBL" id="GAO98675.1"/>
    </source>
</evidence>
<accession>A0A0K8MDQ1</accession>
<keyword evidence="4" id="KW-1185">Reference proteome</keyword>
<name>A0A0K8MDQ1_9PROT</name>
<dbReference type="AlphaFoldDB" id="A0A0K8MDQ1"/>
<proteinExistence type="predicted"/>
<sequence length="112" mass="12852">MAFSEKEILVRAHVKEMKKFYTHLSLYTSINVGLSLIWAISGGGYFWPIWVIVGWGIGILMEALSLNMIPSLGNFFPFLGSDWEETQVQKLLMEEETRNESAPKEKRISKIQ</sequence>
<feature type="transmembrane region" description="Helical" evidence="1">
    <location>
        <begin position="47"/>
        <end position="69"/>
    </location>
</feature>
<keyword evidence="1" id="KW-0812">Transmembrane</keyword>
<dbReference type="Pfam" id="PF13239">
    <property type="entry name" value="2TM"/>
    <property type="match status" value="1"/>
</dbReference>
<gene>
    <name evidence="3" type="ORF">Cva_01339</name>
</gene>
<evidence type="ECO:0000313" key="4">
    <source>
        <dbReference type="Proteomes" id="UP000036771"/>
    </source>
</evidence>
<keyword evidence="1" id="KW-0472">Membrane</keyword>
<feature type="domain" description="2TM" evidence="2">
    <location>
        <begin position="12"/>
        <end position="92"/>
    </location>
</feature>
<dbReference type="Proteomes" id="UP000036771">
    <property type="component" value="Unassembled WGS sequence"/>
</dbReference>
<evidence type="ECO:0000259" key="2">
    <source>
        <dbReference type="Pfam" id="PF13239"/>
    </source>
</evidence>
<protein>
    <recommendedName>
        <fullName evidence="2">2TM domain-containing protein</fullName>
    </recommendedName>
</protein>
<organism evidence="3 4">
    <name type="scientific">Caedimonas varicaedens</name>
    <dbReference type="NCBI Taxonomy" id="1629334"/>
    <lineage>
        <taxon>Bacteria</taxon>
        <taxon>Pseudomonadati</taxon>
        <taxon>Pseudomonadota</taxon>
        <taxon>Alphaproteobacteria</taxon>
        <taxon>Holosporales</taxon>
        <taxon>Caedimonadaceae</taxon>
        <taxon>Caedimonas</taxon>
    </lineage>
</organism>
<reference evidence="3 4" key="1">
    <citation type="submission" date="2015-03" db="EMBL/GenBank/DDBJ databases">
        <title>Caedibacter varicaedens, whole genome shotgun sequence.</title>
        <authorList>
            <person name="Suzuki H."/>
            <person name="Dapper A.L."/>
            <person name="Gibson A.K."/>
            <person name="Jackson C."/>
            <person name="Lee H."/>
            <person name="Pejaver V.R."/>
            <person name="Doak T."/>
            <person name="Lynch M."/>
        </authorList>
    </citation>
    <scope>NUCLEOTIDE SEQUENCE [LARGE SCALE GENOMIC DNA]</scope>
</reference>
<dbReference type="OrthoDB" id="8479982at2"/>
<comment type="caution">
    <text evidence="3">The sequence shown here is derived from an EMBL/GenBank/DDBJ whole genome shotgun (WGS) entry which is preliminary data.</text>
</comment>
<dbReference type="STRING" id="1629334.Cva_01339"/>
<keyword evidence="1" id="KW-1133">Transmembrane helix</keyword>
<dbReference type="EMBL" id="BBVC01000078">
    <property type="protein sequence ID" value="GAO98675.1"/>
    <property type="molecule type" value="Genomic_DNA"/>
</dbReference>
<feature type="transmembrane region" description="Helical" evidence="1">
    <location>
        <begin position="20"/>
        <end position="41"/>
    </location>
</feature>
<dbReference type="InterPro" id="IPR025698">
    <property type="entry name" value="2TM_dom"/>
</dbReference>
<evidence type="ECO:0000256" key="1">
    <source>
        <dbReference type="SAM" id="Phobius"/>
    </source>
</evidence>